<proteinExistence type="predicted"/>
<organism evidence="2 3">
    <name type="scientific">Roseovarius albus</name>
    <dbReference type="NCBI Taxonomy" id="1247867"/>
    <lineage>
        <taxon>Bacteria</taxon>
        <taxon>Pseudomonadati</taxon>
        <taxon>Pseudomonadota</taxon>
        <taxon>Alphaproteobacteria</taxon>
        <taxon>Rhodobacterales</taxon>
        <taxon>Roseobacteraceae</taxon>
        <taxon>Roseovarius</taxon>
    </lineage>
</organism>
<dbReference type="PANTHER" id="PTHR31377:SF0">
    <property type="entry name" value="AGMATINE DEIMINASE-RELATED"/>
    <property type="match status" value="1"/>
</dbReference>
<evidence type="ECO:0000313" key="3">
    <source>
        <dbReference type="Proteomes" id="UP000193061"/>
    </source>
</evidence>
<evidence type="ECO:0000256" key="1">
    <source>
        <dbReference type="ARBA" id="ARBA00022801"/>
    </source>
</evidence>
<dbReference type="Pfam" id="PF04371">
    <property type="entry name" value="PAD_porph"/>
    <property type="match status" value="1"/>
</dbReference>
<dbReference type="EC" id="3.5.3.12" evidence="2"/>
<name>A0A1X6ZCI3_9RHOB</name>
<gene>
    <name evidence="2" type="primary">aguA_1</name>
    <name evidence="2" type="ORF">ROA7450_02360</name>
</gene>
<dbReference type="SUPFAM" id="SSF55909">
    <property type="entry name" value="Pentein"/>
    <property type="match status" value="1"/>
</dbReference>
<dbReference type="GO" id="GO:0004668">
    <property type="term" value="F:protein-arginine deiminase activity"/>
    <property type="evidence" value="ECO:0007669"/>
    <property type="project" value="InterPro"/>
</dbReference>
<sequence>MNRRSLLAGGTTVAAFSWLGIQTEAQSPTSLWVPPEEFPHALTFMQWPASKVIHPDPVFLDMLRGSIADIANAIAEFEPVIMLAERSLHKQANKYLSSKVQLWDIPTEDLWCRDSGPLFAQKDDGTLAVSHIQFNGWGRKQIHQRDGQIAAAIADRLSLELIPSGLQGESGGVEHDGHGLLMAHESSWVNPNRNLNKTREEVEEKLLRAYGAERMIWSAGVWDEDITDYHIDSLARFTGPGRVLINMPDRPDMRDPFHVAALETHDQLVAQGLDVTVIPEPNQRRVKSIDFVASYANYYACNGAIIATEFGDPETDAIAVDALKAHYPGREIVTLFVDPLGEIGGGIHCATQQLPAV</sequence>
<dbReference type="Gene3D" id="3.75.10.10">
    <property type="entry name" value="L-arginine/glycine Amidinotransferase, Chain A"/>
    <property type="match status" value="1"/>
</dbReference>
<dbReference type="AlphaFoldDB" id="A0A1X6ZCI3"/>
<dbReference type="InterPro" id="IPR007466">
    <property type="entry name" value="Peptidyl-Arg-deiminase_porph"/>
</dbReference>
<reference evidence="2 3" key="1">
    <citation type="submission" date="2017-03" db="EMBL/GenBank/DDBJ databases">
        <authorList>
            <person name="Afonso C.L."/>
            <person name="Miller P.J."/>
            <person name="Scott M.A."/>
            <person name="Spackman E."/>
            <person name="Goraichik I."/>
            <person name="Dimitrov K.M."/>
            <person name="Suarez D.L."/>
            <person name="Swayne D.E."/>
        </authorList>
    </citation>
    <scope>NUCLEOTIDE SEQUENCE [LARGE SCALE GENOMIC DNA]</scope>
    <source>
        <strain evidence="2 3">CECT 7450</strain>
    </source>
</reference>
<dbReference type="RefSeq" id="WP_085805868.1">
    <property type="nucleotide sequence ID" value="NZ_FWFX01000006.1"/>
</dbReference>
<protein>
    <submittedName>
        <fullName evidence="2">Putative agmatine deiminase</fullName>
        <ecNumber evidence="2">3.5.3.12</ecNumber>
    </submittedName>
</protein>
<dbReference type="GO" id="GO:0009446">
    <property type="term" value="P:putrescine biosynthetic process"/>
    <property type="evidence" value="ECO:0007669"/>
    <property type="project" value="InterPro"/>
</dbReference>
<evidence type="ECO:0000313" key="2">
    <source>
        <dbReference type="EMBL" id="SLN47590.1"/>
    </source>
</evidence>
<dbReference type="EMBL" id="FWFX01000006">
    <property type="protein sequence ID" value="SLN47590.1"/>
    <property type="molecule type" value="Genomic_DNA"/>
</dbReference>
<dbReference type="Proteomes" id="UP000193061">
    <property type="component" value="Unassembled WGS sequence"/>
</dbReference>
<keyword evidence="3" id="KW-1185">Reference proteome</keyword>
<keyword evidence="1 2" id="KW-0378">Hydrolase</keyword>
<dbReference type="OrthoDB" id="9808013at2"/>
<accession>A0A1X6ZCI3</accession>
<dbReference type="GO" id="GO:0047632">
    <property type="term" value="F:agmatine deiminase activity"/>
    <property type="evidence" value="ECO:0007669"/>
    <property type="project" value="UniProtKB-EC"/>
</dbReference>
<dbReference type="PANTHER" id="PTHR31377">
    <property type="entry name" value="AGMATINE DEIMINASE-RELATED"/>
    <property type="match status" value="1"/>
</dbReference>